<reference evidence="3 4" key="1">
    <citation type="submission" date="2018-05" db="EMBL/GenBank/DDBJ databases">
        <title>Streptomyces venezuelae.</title>
        <authorList>
            <person name="Kim W."/>
            <person name="Lee N."/>
            <person name="Cho B.-K."/>
        </authorList>
    </citation>
    <scope>NUCLEOTIDE SEQUENCE [LARGE SCALE GENOMIC DNA]</scope>
    <source>
        <strain evidence="3 4">ATCC 14585</strain>
    </source>
</reference>
<dbReference type="InterPro" id="IPR036388">
    <property type="entry name" value="WH-like_DNA-bd_sf"/>
</dbReference>
<evidence type="ECO:0000313" key="3">
    <source>
        <dbReference type="EMBL" id="QES45235.1"/>
    </source>
</evidence>
<name>A0A5P2CQV7_STRVZ</name>
<dbReference type="AlphaFoldDB" id="A0A5P2CQV7"/>
<feature type="compositionally biased region" description="Basic and acidic residues" evidence="1">
    <location>
        <begin position="1"/>
        <end position="10"/>
    </location>
</feature>
<dbReference type="SMART" id="SM00421">
    <property type="entry name" value="HTH_LUXR"/>
    <property type="match status" value="1"/>
</dbReference>
<evidence type="ECO:0000259" key="2">
    <source>
        <dbReference type="SMART" id="SM00421"/>
    </source>
</evidence>
<dbReference type="EMBL" id="CP029191">
    <property type="protein sequence ID" value="QES45235.1"/>
    <property type="molecule type" value="Genomic_DNA"/>
</dbReference>
<organism evidence="3 4">
    <name type="scientific">Streptomyces venezuelae</name>
    <dbReference type="NCBI Taxonomy" id="54571"/>
    <lineage>
        <taxon>Bacteria</taxon>
        <taxon>Bacillati</taxon>
        <taxon>Actinomycetota</taxon>
        <taxon>Actinomycetes</taxon>
        <taxon>Kitasatosporales</taxon>
        <taxon>Streptomycetaceae</taxon>
        <taxon>Streptomyces</taxon>
    </lineage>
</organism>
<accession>A0A5P2CQV7</accession>
<feature type="compositionally biased region" description="Basic residues" evidence="1">
    <location>
        <begin position="32"/>
        <end position="57"/>
    </location>
</feature>
<dbReference type="InterPro" id="IPR000792">
    <property type="entry name" value="Tscrpt_reg_LuxR_C"/>
</dbReference>
<gene>
    <name evidence="3" type="ORF">DEJ49_33390</name>
</gene>
<protein>
    <recommendedName>
        <fullName evidence="2">HTH luxR-type domain-containing protein</fullName>
    </recommendedName>
</protein>
<proteinExistence type="predicted"/>
<dbReference type="InterPro" id="IPR016032">
    <property type="entry name" value="Sig_transdc_resp-reg_C-effctor"/>
</dbReference>
<sequence length="196" mass="21774">MCKAGEHDLTDPANVGLRRRPGGAVSRYCKPCNRRRSRDHHHRRREAAAPSRRRRPARGSALETLQMLADGETVAEIALQRSISQDAVYRALGRLRHRYGVRSNAALVAVALADGDIQPVHGQPLPPGGDTTAAHTASLLRLIRGERRALKPRDVQRGRMLDHLYAFSEPHAVSVLWTARLITAKDLPQLTSRRTV</sequence>
<feature type="region of interest" description="Disordered" evidence="1">
    <location>
        <begin position="1"/>
        <end position="60"/>
    </location>
</feature>
<evidence type="ECO:0000256" key="1">
    <source>
        <dbReference type="SAM" id="MobiDB-lite"/>
    </source>
</evidence>
<dbReference type="GO" id="GO:0006355">
    <property type="term" value="P:regulation of DNA-templated transcription"/>
    <property type="evidence" value="ECO:0007669"/>
    <property type="project" value="InterPro"/>
</dbReference>
<dbReference type="GO" id="GO:0003677">
    <property type="term" value="F:DNA binding"/>
    <property type="evidence" value="ECO:0007669"/>
    <property type="project" value="InterPro"/>
</dbReference>
<feature type="domain" description="HTH luxR-type" evidence="2">
    <location>
        <begin position="62"/>
        <end position="111"/>
    </location>
</feature>
<dbReference type="Proteomes" id="UP000324015">
    <property type="component" value="Chromosome"/>
</dbReference>
<dbReference type="Gene3D" id="1.10.10.10">
    <property type="entry name" value="Winged helix-like DNA-binding domain superfamily/Winged helix DNA-binding domain"/>
    <property type="match status" value="1"/>
</dbReference>
<evidence type="ECO:0000313" key="4">
    <source>
        <dbReference type="Proteomes" id="UP000324015"/>
    </source>
</evidence>
<dbReference type="SUPFAM" id="SSF46894">
    <property type="entry name" value="C-terminal effector domain of the bipartite response regulators"/>
    <property type="match status" value="1"/>
</dbReference>